<name>A0A9N9JKQ2_9GLOM</name>
<dbReference type="EMBL" id="CAJVPV010057391">
    <property type="protein sequence ID" value="CAG8786761.1"/>
    <property type="molecule type" value="Genomic_DNA"/>
</dbReference>
<dbReference type="OrthoDB" id="10580277at2759"/>
<dbReference type="Proteomes" id="UP000789342">
    <property type="component" value="Unassembled WGS sequence"/>
</dbReference>
<evidence type="ECO:0000313" key="2">
    <source>
        <dbReference type="Proteomes" id="UP000789342"/>
    </source>
</evidence>
<gene>
    <name evidence="1" type="ORF">AMORRO_LOCUS17796</name>
</gene>
<feature type="non-terminal residue" evidence="1">
    <location>
        <position position="211"/>
    </location>
</feature>
<protein>
    <submittedName>
        <fullName evidence="1">11914_t:CDS:1</fullName>
    </submittedName>
</protein>
<evidence type="ECO:0000313" key="1">
    <source>
        <dbReference type="EMBL" id="CAG8786761.1"/>
    </source>
</evidence>
<reference evidence="1" key="1">
    <citation type="submission" date="2021-06" db="EMBL/GenBank/DDBJ databases">
        <authorList>
            <person name="Kallberg Y."/>
            <person name="Tangrot J."/>
            <person name="Rosling A."/>
        </authorList>
    </citation>
    <scope>NUCLEOTIDE SEQUENCE</scope>
    <source>
        <strain evidence="1">CL551</strain>
    </source>
</reference>
<comment type="caution">
    <text evidence="1">The sequence shown here is derived from an EMBL/GenBank/DDBJ whole genome shotgun (WGS) entry which is preliminary data.</text>
</comment>
<accession>A0A9N9JKQ2</accession>
<organism evidence="1 2">
    <name type="scientific">Acaulospora morrowiae</name>
    <dbReference type="NCBI Taxonomy" id="94023"/>
    <lineage>
        <taxon>Eukaryota</taxon>
        <taxon>Fungi</taxon>
        <taxon>Fungi incertae sedis</taxon>
        <taxon>Mucoromycota</taxon>
        <taxon>Glomeromycotina</taxon>
        <taxon>Glomeromycetes</taxon>
        <taxon>Diversisporales</taxon>
        <taxon>Acaulosporaceae</taxon>
        <taxon>Acaulospora</taxon>
    </lineage>
</organism>
<feature type="non-terminal residue" evidence="1">
    <location>
        <position position="1"/>
    </location>
</feature>
<keyword evidence="2" id="KW-1185">Reference proteome</keyword>
<proteinExistence type="predicted"/>
<dbReference type="AlphaFoldDB" id="A0A9N9JKQ2"/>
<sequence>EARERIKNIPSTRNPNVMDVDNLIGNIQSNKRSPRDYYMIKSLLDKRPSAFSNDDLRKIIMELCKPSIYEDHVEMTTVLLELNLRALLSAIQTYKNSGAIPTRKFREEIFVKLAEFANFHFSNSNNALNIIKKNLHLVTEFFAEIDNDITDSKLKKLLRNNNIDFLLTVLRDTVQDMEDDENVSAEMLRKTYQATTLLLNSVPKSIVPINI</sequence>